<comment type="caution">
    <text evidence="2">The sequence shown here is derived from an EMBL/GenBank/DDBJ whole genome shotgun (WGS) entry which is preliminary data.</text>
</comment>
<dbReference type="GO" id="GO:0016491">
    <property type="term" value="F:oxidoreductase activity"/>
    <property type="evidence" value="ECO:0007669"/>
    <property type="project" value="InterPro"/>
</dbReference>
<dbReference type="InterPro" id="IPR002937">
    <property type="entry name" value="Amino_oxidase"/>
</dbReference>
<dbReference type="InterPro" id="IPR036188">
    <property type="entry name" value="FAD/NAD-bd_sf"/>
</dbReference>
<dbReference type="Gene3D" id="3.50.50.60">
    <property type="entry name" value="FAD/NAD(P)-binding domain"/>
    <property type="match status" value="1"/>
</dbReference>
<gene>
    <name evidence="2" type="ORF">HQQ74_09435</name>
</gene>
<evidence type="ECO:0000313" key="3">
    <source>
        <dbReference type="Proteomes" id="UP000737555"/>
    </source>
</evidence>
<evidence type="ECO:0000259" key="1">
    <source>
        <dbReference type="Pfam" id="PF01593"/>
    </source>
</evidence>
<proteinExistence type="predicted"/>
<organism evidence="2 3">
    <name type="scientific">Methanoculleus bourgensis</name>
    <dbReference type="NCBI Taxonomy" id="83986"/>
    <lineage>
        <taxon>Archaea</taxon>
        <taxon>Methanobacteriati</taxon>
        <taxon>Methanobacteriota</taxon>
        <taxon>Stenosarchaea group</taxon>
        <taxon>Methanomicrobia</taxon>
        <taxon>Methanomicrobiales</taxon>
        <taxon>Methanomicrobiaceae</taxon>
        <taxon>Methanoculleus</taxon>
    </lineage>
</organism>
<reference evidence="2" key="1">
    <citation type="submission" date="2020-05" db="EMBL/GenBank/DDBJ databases">
        <title>The first insight into the ecology of ammonia-tolerant syntrophic propionate oxidizing bacteria.</title>
        <authorList>
            <person name="Singh A."/>
            <person name="Schnurer A."/>
            <person name="Westerholm M."/>
        </authorList>
    </citation>
    <scope>NUCLEOTIDE SEQUENCE</scope>
    <source>
        <strain evidence="2">MAG54</strain>
    </source>
</reference>
<dbReference type="SUPFAM" id="SSF51905">
    <property type="entry name" value="FAD/NAD(P)-binding domain"/>
    <property type="match status" value="1"/>
</dbReference>
<protein>
    <submittedName>
        <fullName evidence="2">NAD(P)-binding protein</fullName>
    </submittedName>
</protein>
<dbReference type="PANTHER" id="PTHR21197:SF0">
    <property type="entry name" value="UDP-GALACTOPYRANOSE MUTASE"/>
    <property type="match status" value="1"/>
</dbReference>
<dbReference type="PANTHER" id="PTHR21197">
    <property type="entry name" value="UDP-GALACTOPYRANOSE MUTASE"/>
    <property type="match status" value="1"/>
</dbReference>
<dbReference type="GO" id="GO:0050660">
    <property type="term" value="F:flavin adenine dinucleotide binding"/>
    <property type="evidence" value="ECO:0007669"/>
    <property type="project" value="TreeGrafter"/>
</dbReference>
<accession>A0A8T7H7C2</accession>
<dbReference type="GO" id="GO:0008767">
    <property type="term" value="F:UDP-galactopyranose mutase activity"/>
    <property type="evidence" value="ECO:0007669"/>
    <property type="project" value="TreeGrafter"/>
</dbReference>
<dbReference type="Pfam" id="PF01593">
    <property type="entry name" value="Amino_oxidase"/>
    <property type="match status" value="1"/>
</dbReference>
<dbReference type="AlphaFoldDB" id="A0A8T7H7C2"/>
<dbReference type="EMBL" id="JABMJE010000164">
    <property type="protein sequence ID" value="NQS78896.1"/>
    <property type="molecule type" value="Genomic_DNA"/>
</dbReference>
<feature type="domain" description="Amine oxidase" evidence="1">
    <location>
        <begin position="19"/>
        <end position="396"/>
    </location>
</feature>
<evidence type="ECO:0000313" key="2">
    <source>
        <dbReference type="EMBL" id="NQS78896.1"/>
    </source>
</evidence>
<name>A0A8T7H7C2_9EURY</name>
<dbReference type="GO" id="GO:0005829">
    <property type="term" value="C:cytosol"/>
    <property type="evidence" value="ECO:0007669"/>
    <property type="project" value="TreeGrafter"/>
</dbReference>
<dbReference type="Proteomes" id="UP000737555">
    <property type="component" value="Unassembled WGS sequence"/>
</dbReference>
<sequence length="447" mass="49635">MALPLNSMDVKSAILGGGLTGVTLARLLQDLGDEVTVLEREEMIGGLCRSRTEAGFTFDVGGSHIIFSRDAEVLSFMLSVLGGNADRRKRNTKILYKGRYVKYPFENGLYQLPAEDRFFCINEFIKNLIAVEKGEIPPPTNFAEWITYTFGRGIAECYMVPYNEKIWNYPVDRMSHHWVEGRIPRPPVEDIVKSAIGIETEGYVHQAVFSYPVEGGIEALVRGIAEPVLPAIRTGFAVASIREDNGGFAISDGRETVHADRLISTIPLQNLLPCLQDVPPEVQAACDALRYNSLCSVFIGLAGEVPDISWLYVPDEATGLFNRVSFPSNYSREVAPPGHSSILAEITYNDGDAVSRMPDAAVIDHTVQSLVAAGIIPSHDAVVYTGIERQEFAYVVYDIDYLENIEIVREFCRERGIDLVGRFSRFEYLNMDGCIRSAIDFVKAAKR</sequence>